<sequence>MLAPLLEGFFVEIFKVLERRYSRLLPSDLAKHRGAPIGHPGWWNARLYFGSDGERKDVALGIVQLARATGLSIYLAADHAEVLLAVFLYRNKMLHNGFEWPDADRKNFKQELITHRWPKEWFTNASRADEPWVFYMEDALIDRCFGLIDEALVGVGLYTRQLLQQQWAAQDASGDDLAAT</sequence>
<protein>
    <submittedName>
        <fullName evidence="1">Uncharacterized protein</fullName>
    </submittedName>
</protein>
<evidence type="ECO:0000313" key="1">
    <source>
        <dbReference type="EMBL" id="EEF22238.1"/>
    </source>
</evidence>
<gene>
    <name evidence="1" type="ORF">RCOM_2143820</name>
</gene>
<name>B9TPH7_RICCO</name>
<dbReference type="EMBL" id="EQ995705">
    <property type="protein sequence ID" value="EEF22238.1"/>
    <property type="molecule type" value="Genomic_DNA"/>
</dbReference>
<dbReference type="Proteomes" id="UP000008311">
    <property type="component" value="Unassembled WGS sequence"/>
</dbReference>
<organism evidence="1 2">
    <name type="scientific">Ricinus communis</name>
    <name type="common">Castor bean</name>
    <dbReference type="NCBI Taxonomy" id="3988"/>
    <lineage>
        <taxon>Eukaryota</taxon>
        <taxon>Viridiplantae</taxon>
        <taxon>Streptophyta</taxon>
        <taxon>Embryophyta</taxon>
        <taxon>Tracheophyta</taxon>
        <taxon>Spermatophyta</taxon>
        <taxon>Magnoliopsida</taxon>
        <taxon>eudicotyledons</taxon>
        <taxon>Gunneridae</taxon>
        <taxon>Pentapetalae</taxon>
        <taxon>rosids</taxon>
        <taxon>fabids</taxon>
        <taxon>Malpighiales</taxon>
        <taxon>Euphorbiaceae</taxon>
        <taxon>Acalyphoideae</taxon>
        <taxon>Acalypheae</taxon>
        <taxon>Ricinus</taxon>
    </lineage>
</organism>
<reference evidence="2" key="1">
    <citation type="journal article" date="2010" name="Nat. Biotechnol.">
        <title>Draft genome sequence of the oilseed species Ricinus communis.</title>
        <authorList>
            <person name="Chan A.P."/>
            <person name="Crabtree J."/>
            <person name="Zhao Q."/>
            <person name="Lorenzi H."/>
            <person name="Orvis J."/>
            <person name="Puiu D."/>
            <person name="Melake-Berhan A."/>
            <person name="Jones K.M."/>
            <person name="Redman J."/>
            <person name="Chen G."/>
            <person name="Cahoon E.B."/>
            <person name="Gedil M."/>
            <person name="Stanke M."/>
            <person name="Haas B.J."/>
            <person name="Wortman J.R."/>
            <person name="Fraser-Liggett C.M."/>
            <person name="Ravel J."/>
            <person name="Rabinowicz P.D."/>
        </authorList>
    </citation>
    <scope>NUCLEOTIDE SEQUENCE [LARGE SCALE GENOMIC DNA]</scope>
    <source>
        <strain evidence="2">cv. Hale</strain>
    </source>
</reference>
<accession>B9TPH7</accession>
<evidence type="ECO:0000313" key="2">
    <source>
        <dbReference type="Proteomes" id="UP000008311"/>
    </source>
</evidence>
<proteinExistence type="predicted"/>
<dbReference type="AlphaFoldDB" id="B9TPH7"/>
<keyword evidence="2" id="KW-1185">Reference proteome</keyword>
<dbReference type="InParanoid" id="B9TPH7"/>